<proteinExistence type="inferred from homology"/>
<dbReference type="RefSeq" id="WP_262581756.1">
    <property type="nucleotide sequence ID" value="NZ_JAOQJV010000011.1"/>
</dbReference>
<evidence type="ECO:0000256" key="1">
    <source>
        <dbReference type="ARBA" id="ARBA00007068"/>
    </source>
</evidence>
<name>A0ABT2S7W0_9FIRM</name>
<evidence type="ECO:0000313" key="2">
    <source>
        <dbReference type="EMBL" id="MCU6700345.1"/>
    </source>
</evidence>
<dbReference type="PANTHER" id="PTHR36512">
    <property type="entry name" value="D-AMINOPEPTIDASE"/>
    <property type="match status" value="1"/>
</dbReference>
<sequence>MQQTGELEEISVRDLKGLRIGNAQDDQAKTGVTVLLFDKGAKVGVDVSGGGPASRETHLADPTTADNPINAIVLAGGSAYGLAAADGVMRYLEEHGIGYDTGYARVPLVCQSCIYDLGFGSAGVRPDAAMGYEACEDAKANHPRSGNTGAGCGATVGKLCGMERASKSGLGIYAVRLGRLEMAAVVVVNALGDIFDPENGKKIAGLRSEDGSGFADTREELYKLSKRTDMFTGNTTIGAVITNGKFSKAEMNKIASMTRNAYARCINPVGTLADGDTIYAASVGDVEADINVAGTLAAQVMERAIVNAIHAV</sequence>
<dbReference type="Proteomes" id="UP001207605">
    <property type="component" value="Unassembled WGS sequence"/>
</dbReference>
<evidence type="ECO:0000313" key="3">
    <source>
        <dbReference type="Proteomes" id="UP001207605"/>
    </source>
</evidence>
<dbReference type="InterPro" id="IPR005321">
    <property type="entry name" value="Peptidase_S58_DmpA"/>
</dbReference>
<protein>
    <submittedName>
        <fullName evidence="2">P1 family peptidase</fullName>
    </submittedName>
</protein>
<dbReference type="SUPFAM" id="SSF56266">
    <property type="entry name" value="DmpA/ArgJ-like"/>
    <property type="match status" value="1"/>
</dbReference>
<gene>
    <name evidence="2" type="ORF">OCV65_08895</name>
</gene>
<dbReference type="PANTHER" id="PTHR36512:SF3">
    <property type="entry name" value="BLR5678 PROTEIN"/>
    <property type="match status" value="1"/>
</dbReference>
<organism evidence="2 3">
    <name type="scientific">Dorea ammoniilytica</name>
    <dbReference type="NCBI Taxonomy" id="2981788"/>
    <lineage>
        <taxon>Bacteria</taxon>
        <taxon>Bacillati</taxon>
        <taxon>Bacillota</taxon>
        <taxon>Clostridia</taxon>
        <taxon>Lachnospirales</taxon>
        <taxon>Lachnospiraceae</taxon>
        <taxon>Dorea</taxon>
    </lineage>
</organism>
<accession>A0ABT2S7W0</accession>
<comment type="similarity">
    <text evidence="1">Belongs to the peptidase S58 family.</text>
</comment>
<dbReference type="Pfam" id="PF03576">
    <property type="entry name" value="Peptidase_S58"/>
    <property type="match status" value="1"/>
</dbReference>
<dbReference type="InterPro" id="IPR016117">
    <property type="entry name" value="ArgJ-like_dom_sf"/>
</dbReference>
<reference evidence="2 3" key="1">
    <citation type="journal article" date="2021" name="ISME Commun">
        <title>Automated analysis of genomic sequences facilitates high-throughput and comprehensive description of bacteria.</title>
        <authorList>
            <person name="Hitch T.C.A."/>
        </authorList>
    </citation>
    <scope>NUCLEOTIDE SEQUENCE [LARGE SCALE GENOMIC DNA]</scope>
    <source>
        <strain evidence="2 3">Sanger_02</strain>
    </source>
</reference>
<keyword evidence="3" id="KW-1185">Reference proteome</keyword>
<dbReference type="Gene3D" id="3.60.70.12">
    <property type="entry name" value="L-amino peptidase D-ALA esterase/amidase"/>
    <property type="match status" value="1"/>
</dbReference>
<dbReference type="CDD" id="cd02252">
    <property type="entry name" value="nylC_like"/>
    <property type="match status" value="1"/>
</dbReference>
<dbReference type="EMBL" id="JAOQJV010000011">
    <property type="protein sequence ID" value="MCU6700345.1"/>
    <property type="molecule type" value="Genomic_DNA"/>
</dbReference>
<comment type="caution">
    <text evidence="2">The sequence shown here is derived from an EMBL/GenBank/DDBJ whole genome shotgun (WGS) entry which is preliminary data.</text>
</comment>